<accession>A0A3B7MRH4</accession>
<dbReference type="PANTHER" id="PTHR47363:SF1">
    <property type="entry name" value="GLUCOKINASE"/>
    <property type="match status" value="1"/>
</dbReference>
<comment type="subcellular location">
    <subcellularLocation>
        <location evidence="3">Cytoplasm</location>
    </subcellularLocation>
</comment>
<dbReference type="GO" id="GO:0006096">
    <property type="term" value="P:glycolytic process"/>
    <property type="evidence" value="ECO:0007669"/>
    <property type="project" value="UniProtKB-UniRule"/>
</dbReference>
<dbReference type="EMBL" id="CP032157">
    <property type="protein sequence ID" value="AXY73161.1"/>
    <property type="molecule type" value="Genomic_DNA"/>
</dbReference>
<keyword evidence="3" id="KW-0963">Cytoplasm</keyword>
<evidence type="ECO:0000256" key="3">
    <source>
        <dbReference type="HAMAP-Rule" id="MF_00524"/>
    </source>
</evidence>
<name>A0A3B7MRH4_9BACT</name>
<dbReference type="CDD" id="cd24008">
    <property type="entry name" value="ASKHA_NBD_GLK"/>
    <property type="match status" value="1"/>
</dbReference>
<dbReference type="GO" id="GO:0004340">
    <property type="term" value="F:glucokinase activity"/>
    <property type="evidence" value="ECO:0007669"/>
    <property type="project" value="UniProtKB-UniRule"/>
</dbReference>
<dbReference type="GO" id="GO:0005524">
    <property type="term" value="F:ATP binding"/>
    <property type="evidence" value="ECO:0007669"/>
    <property type="project" value="UniProtKB-UniRule"/>
</dbReference>
<dbReference type="NCBIfam" id="TIGR00749">
    <property type="entry name" value="glk"/>
    <property type="match status" value="1"/>
</dbReference>
<dbReference type="KEGG" id="pseg:D3H65_03865"/>
<evidence type="ECO:0000256" key="1">
    <source>
        <dbReference type="ARBA" id="ARBA00022679"/>
    </source>
</evidence>
<evidence type="ECO:0000313" key="6">
    <source>
        <dbReference type="Proteomes" id="UP000263900"/>
    </source>
</evidence>
<comment type="similarity">
    <text evidence="3 4">Belongs to the bacterial glucokinase family.</text>
</comment>
<dbReference type="PANTHER" id="PTHR47363">
    <property type="entry name" value="GLUCOKINASE"/>
    <property type="match status" value="1"/>
</dbReference>
<keyword evidence="1 3" id="KW-0808">Transferase</keyword>
<keyword evidence="2 3" id="KW-0418">Kinase</keyword>
<dbReference type="OrthoDB" id="9800595at2"/>
<dbReference type="Proteomes" id="UP000263900">
    <property type="component" value="Chromosome"/>
</dbReference>
<dbReference type="Gene3D" id="3.40.367.20">
    <property type="match status" value="1"/>
</dbReference>
<evidence type="ECO:0000313" key="5">
    <source>
        <dbReference type="EMBL" id="AXY73161.1"/>
    </source>
</evidence>
<keyword evidence="6" id="KW-1185">Reference proteome</keyword>
<feature type="binding site" evidence="3">
    <location>
        <begin position="19"/>
        <end position="24"/>
    </location>
    <ligand>
        <name>ATP</name>
        <dbReference type="ChEBI" id="CHEBI:30616"/>
    </ligand>
</feature>
<organism evidence="5 6">
    <name type="scientific">Paraflavitalea soli</name>
    <dbReference type="NCBI Taxonomy" id="2315862"/>
    <lineage>
        <taxon>Bacteria</taxon>
        <taxon>Pseudomonadati</taxon>
        <taxon>Bacteroidota</taxon>
        <taxon>Chitinophagia</taxon>
        <taxon>Chitinophagales</taxon>
        <taxon>Chitinophagaceae</taxon>
        <taxon>Paraflavitalea</taxon>
    </lineage>
</organism>
<dbReference type="InterPro" id="IPR003836">
    <property type="entry name" value="Glucokinase"/>
</dbReference>
<dbReference type="GO" id="GO:0005737">
    <property type="term" value="C:cytoplasm"/>
    <property type="evidence" value="ECO:0007669"/>
    <property type="project" value="UniProtKB-SubCell"/>
</dbReference>
<keyword evidence="3" id="KW-0547">Nucleotide-binding</keyword>
<gene>
    <name evidence="3 5" type="primary">glk</name>
    <name evidence="5" type="ORF">D3H65_03865</name>
</gene>
<dbReference type="Gene3D" id="3.30.420.40">
    <property type="match status" value="1"/>
</dbReference>
<protein>
    <recommendedName>
        <fullName evidence="3">Glucokinase</fullName>
        <ecNumber evidence="3">2.7.1.2</ecNumber>
    </recommendedName>
    <alternativeName>
        <fullName evidence="3">Glucose kinase</fullName>
    </alternativeName>
</protein>
<dbReference type="Pfam" id="PF02685">
    <property type="entry name" value="Glucokinase"/>
    <property type="match status" value="1"/>
</dbReference>
<dbReference type="EC" id="2.7.1.2" evidence="3"/>
<dbReference type="InterPro" id="IPR043129">
    <property type="entry name" value="ATPase_NBD"/>
</dbReference>
<keyword evidence="3" id="KW-0067">ATP-binding</keyword>
<sequence>MSLPLLNQVPAGGMTVLAGDVGGTKTNLAIYQVTPQGIKMAQSARYASAEYKSLTSILQHFLSDYDLPKPHRISLGVAGPVLNGKVDLTNLSWVLDQSAIARDMGVEKVVLINDLEAMAYGLAGLQPEDFLTIHAGQEKAVGNMAIIAPGTGLGEAGLYWDGKAYFPFPTEGGHCDFSPRTDLDMDLCKYLQLSGGVVSWEKVAAGPAVTSIYTFLRDVKKKEEPSWLTEQLALEKDDSAVISQAALHNKAAICVETMDLFIRYIARETSNLVLKMKATGGVFLGGGIPPKIAPLLMKEAFYRHFMDCDRMQHMLEGVPIQIIKNDKTGLLGAAYYGAYGEW</sequence>
<evidence type="ECO:0000256" key="4">
    <source>
        <dbReference type="RuleBase" id="RU004046"/>
    </source>
</evidence>
<dbReference type="SUPFAM" id="SSF53067">
    <property type="entry name" value="Actin-like ATPase domain"/>
    <property type="match status" value="1"/>
</dbReference>
<reference evidence="5 6" key="1">
    <citation type="submission" date="2018-09" db="EMBL/GenBank/DDBJ databases">
        <title>Genome sequencing of strain 6GH32-13.</title>
        <authorList>
            <person name="Weon H.-Y."/>
            <person name="Heo J."/>
            <person name="Kwon S.-W."/>
        </authorList>
    </citation>
    <scope>NUCLEOTIDE SEQUENCE [LARGE SCALE GENOMIC DNA]</scope>
    <source>
        <strain evidence="5 6">5GH32-13</strain>
    </source>
</reference>
<keyword evidence="3" id="KW-0324">Glycolysis</keyword>
<dbReference type="GO" id="GO:0005536">
    <property type="term" value="F:D-glucose binding"/>
    <property type="evidence" value="ECO:0007669"/>
    <property type="project" value="InterPro"/>
</dbReference>
<evidence type="ECO:0000256" key="2">
    <source>
        <dbReference type="ARBA" id="ARBA00022777"/>
    </source>
</evidence>
<dbReference type="HAMAP" id="MF_00524">
    <property type="entry name" value="Glucokinase"/>
    <property type="match status" value="1"/>
</dbReference>
<dbReference type="AlphaFoldDB" id="A0A3B7MRH4"/>
<proteinExistence type="inferred from homology"/>
<comment type="catalytic activity">
    <reaction evidence="3">
        <text>D-glucose + ATP = D-glucose 6-phosphate + ADP + H(+)</text>
        <dbReference type="Rhea" id="RHEA:17825"/>
        <dbReference type="ChEBI" id="CHEBI:4167"/>
        <dbReference type="ChEBI" id="CHEBI:15378"/>
        <dbReference type="ChEBI" id="CHEBI:30616"/>
        <dbReference type="ChEBI" id="CHEBI:61548"/>
        <dbReference type="ChEBI" id="CHEBI:456216"/>
        <dbReference type="EC" id="2.7.1.2"/>
    </reaction>
</comment>